<evidence type="ECO:0000256" key="10">
    <source>
        <dbReference type="PROSITE-ProRule" id="PRU10125"/>
    </source>
</evidence>
<comment type="function">
    <text evidence="9">Catalyzes the stereoinversion of LL-2,6-diaminopimelate (L,L-DAP) to meso-diaminopimelate (meso-DAP), a precursor of L-lysine and an essential component of the bacterial peptidoglycan.</text>
</comment>
<dbReference type="EMBL" id="CP002131">
    <property type="protein sequence ID" value="ADL07780.1"/>
    <property type="molecule type" value="Genomic_DNA"/>
</dbReference>
<feature type="binding site" evidence="9">
    <location>
        <position position="197"/>
    </location>
    <ligand>
        <name>substrate</name>
    </ligand>
</feature>
<evidence type="ECO:0000256" key="4">
    <source>
        <dbReference type="ARBA" id="ARBA00022490"/>
    </source>
</evidence>
<dbReference type="EC" id="5.1.1.7" evidence="3 9"/>
<feature type="active site" evidence="10">
    <location>
        <position position="74"/>
    </location>
</feature>
<keyword evidence="7 9" id="KW-0413">Isomerase</keyword>
<comment type="catalytic activity">
    <reaction evidence="8 9">
        <text>(2S,6S)-2,6-diaminopimelate = meso-2,6-diaminopimelate</text>
        <dbReference type="Rhea" id="RHEA:15393"/>
        <dbReference type="ChEBI" id="CHEBI:57609"/>
        <dbReference type="ChEBI" id="CHEBI:57791"/>
        <dbReference type="EC" id="5.1.1.7"/>
    </reaction>
</comment>
<protein>
    <recommendedName>
        <fullName evidence="3 9">Diaminopimelate epimerase</fullName>
        <shortName evidence="9">DAP epimerase</shortName>
        <ecNumber evidence="3 9">5.1.1.7</ecNumber>
    </recommendedName>
    <alternativeName>
        <fullName evidence="9">PLP-independent amino acid racemase</fullName>
    </alternativeName>
</protein>
<feature type="binding site" evidence="9">
    <location>
        <position position="14"/>
    </location>
    <ligand>
        <name>substrate</name>
    </ligand>
</feature>
<evidence type="ECO:0000256" key="7">
    <source>
        <dbReference type="ARBA" id="ARBA00023235"/>
    </source>
</evidence>
<dbReference type="Proteomes" id="UP000000272">
    <property type="component" value="Chromosome"/>
</dbReference>
<evidence type="ECO:0000256" key="3">
    <source>
        <dbReference type="ARBA" id="ARBA00013080"/>
    </source>
</evidence>
<dbReference type="PANTHER" id="PTHR31689:SF0">
    <property type="entry name" value="DIAMINOPIMELATE EPIMERASE"/>
    <property type="match status" value="1"/>
</dbReference>
<gene>
    <name evidence="9" type="primary">dapF</name>
    <name evidence="11" type="ordered locus">Toce_1018</name>
</gene>
<dbReference type="Gene3D" id="3.10.310.10">
    <property type="entry name" value="Diaminopimelate Epimerase, Chain A, domain 1"/>
    <property type="match status" value="2"/>
</dbReference>
<dbReference type="GO" id="GO:0009089">
    <property type="term" value="P:lysine biosynthetic process via diaminopimelate"/>
    <property type="evidence" value="ECO:0007669"/>
    <property type="project" value="UniProtKB-UniRule"/>
</dbReference>
<comment type="subcellular location">
    <subcellularLocation>
        <location evidence="9">Cytoplasm</location>
    </subcellularLocation>
</comment>
<evidence type="ECO:0000256" key="9">
    <source>
        <dbReference type="HAMAP-Rule" id="MF_00197"/>
    </source>
</evidence>
<evidence type="ECO:0000313" key="12">
    <source>
        <dbReference type="Proteomes" id="UP000000272"/>
    </source>
</evidence>
<dbReference type="PROSITE" id="PS01326">
    <property type="entry name" value="DAP_EPIMERASE"/>
    <property type="match status" value="1"/>
</dbReference>
<comment type="caution">
    <text evidence="9">Lacks conserved residue(s) required for the propagation of feature annotation.</text>
</comment>
<name>D9S303_THEOJ</name>
<evidence type="ECO:0000313" key="11">
    <source>
        <dbReference type="EMBL" id="ADL07780.1"/>
    </source>
</evidence>
<feature type="site" description="Could be important to modulate the pK values of the two catalytic cysteine residues" evidence="9">
    <location>
        <position position="166"/>
    </location>
</feature>
<dbReference type="UniPathway" id="UPA00034">
    <property type="reaction ID" value="UER00025"/>
</dbReference>
<feature type="binding site" evidence="9">
    <location>
        <position position="164"/>
    </location>
    <ligand>
        <name>substrate</name>
    </ligand>
</feature>
<feature type="site" description="Could be important to modulate the pK values of the two catalytic cysteine residues" evidence="9">
    <location>
        <position position="215"/>
    </location>
</feature>
<feature type="binding site" evidence="9">
    <location>
        <begin position="75"/>
        <end position="76"/>
    </location>
    <ligand>
        <name>substrate</name>
    </ligand>
</feature>
<dbReference type="HAMAP" id="MF_00197">
    <property type="entry name" value="DAP_epimerase"/>
    <property type="match status" value="1"/>
</dbReference>
<dbReference type="AlphaFoldDB" id="D9S303"/>
<dbReference type="PANTHER" id="PTHR31689">
    <property type="entry name" value="DIAMINOPIMELATE EPIMERASE, CHLOROPLASTIC"/>
    <property type="match status" value="1"/>
</dbReference>
<evidence type="ECO:0000256" key="1">
    <source>
        <dbReference type="ARBA" id="ARBA00005196"/>
    </source>
</evidence>
<dbReference type="KEGG" id="toc:Toce_1018"/>
<dbReference type="InterPro" id="IPR018510">
    <property type="entry name" value="DAP_epimerase_AS"/>
</dbReference>
<keyword evidence="4 9" id="KW-0963">Cytoplasm</keyword>
<sequence length="283" mass="31066">MCKMKFTKMHGLGNDFIVVNGFKEDVRIIFKKAEKICDRHVGIGADGILLVLPSDKCDLKMRIINSDGSEADMCGNGIRCFARYAFSRGLVNKTSITVETLAGVIKPEIIIKDDRIESVRVDMGCYSLQKKDIPVAGNPNEEAVDLEISVDDRVFKFTGVSMGNPHCVIFVDDVESFPVERFGPVIERHPLFPKKTNVEFVEFKGQDRLKMRVWERGAGLTMACGTGACASAVAAYKKGIVGPKVTVSLPGGDLFIEIEKNGRVYMTGPAVEVFSGYIDLSAL</sequence>
<comment type="similarity">
    <text evidence="2 9">Belongs to the diaminopimelate epimerase family.</text>
</comment>
<proteinExistence type="inferred from homology"/>
<dbReference type="FunFam" id="3.10.310.10:FF:000004">
    <property type="entry name" value="Diaminopimelate epimerase"/>
    <property type="match status" value="1"/>
</dbReference>
<feature type="binding site" evidence="9">
    <location>
        <begin position="215"/>
        <end position="216"/>
    </location>
    <ligand>
        <name>substrate</name>
    </ligand>
</feature>
<dbReference type="NCBIfam" id="TIGR00652">
    <property type="entry name" value="DapF"/>
    <property type="match status" value="1"/>
</dbReference>
<comment type="subunit">
    <text evidence="9">Homodimer.</text>
</comment>
<reference evidence="11 12" key="1">
    <citation type="journal article" date="2010" name="Stand. Genomic Sci.">
        <title>Complete genome sequence of Thermosediminibacter oceani type strain (JW/IW-1228P).</title>
        <authorList>
            <person name="Pitluck S."/>
            <person name="Yasawong M."/>
            <person name="Munk C."/>
            <person name="Nolan M."/>
            <person name="Lapidus A."/>
            <person name="Lucas S."/>
            <person name="Glavina Del Rio T."/>
            <person name="Tice H."/>
            <person name="Cheng J.F."/>
            <person name="Bruce D."/>
            <person name="Detter C."/>
            <person name="Tapia R."/>
            <person name="Han C."/>
            <person name="Goodwin L."/>
            <person name="Liolios K."/>
            <person name="Ivanova N."/>
            <person name="Mavromatis K."/>
            <person name="Mikhailova N."/>
            <person name="Pati A."/>
            <person name="Chen A."/>
            <person name="Palaniappan K."/>
            <person name="Land M."/>
            <person name="Hauser L."/>
            <person name="Chang Y.J."/>
            <person name="Jeffries C.D."/>
            <person name="Rohde M."/>
            <person name="Spring S."/>
            <person name="Sikorski J."/>
            <person name="Goker M."/>
            <person name="Woyke T."/>
            <person name="Bristow J."/>
            <person name="Eisen J.A."/>
            <person name="Markowitz V."/>
            <person name="Hugenholtz P."/>
            <person name="Kyrpides N.C."/>
            <person name="Klenk H.P."/>
        </authorList>
    </citation>
    <scope>NUCLEOTIDE SEQUENCE [LARGE SCALE GENOMIC DNA]</scope>
    <source>
        <strain evidence="12">ATCC BAA-1034 / DSM 16646 / JW/IW-1228P</strain>
    </source>
</reference>
<dbReference type="SUPFAM" id="SSF54506">
    <property type="entry name" value="Diaminopimelate epimerase-like"/>
    <property type="match status" value="1"/>
</dbReference>
<dbReference type="HOGENOM" id="CLU_053306_3_0_9"/>
<evidence type="ECO:0000256" key="8">
    <source>
        <dbReference type="ARBA" id="ARBA00051712"/>
    </source>
</evidence>
<evidence type="ECO:0000256" key="5">
    <source>
        <dbReference type="ARBA" id="ARBA00022605"/>
    </source>
</evidence>
<evidence type="ECO:0000256" key="6">
    <source>
        <dbReference type="ARBA" id="ARBA00023154"/>
    </source>
</evidence>
<feature type="active site" description="Proton donor" evidence="9">
    <location>
        <position position="74"/>
    </location>
</feature>
<dbReference type="eggNOG" id="COG0253">
    <property type="taxonomic scope" value="Bacteria"/>
</dbReference>
<dbReference type="STRING" id="555079.Toce_1018"/>
<comment type="pathway">
    <text evidence="1 9">Amino-acid biosynthesis; L-lysine biosynthesis via DAP pathway; DL-2,6-diaminopimelate from LL-2,6-diaminopimelate: step 1/1.</text>
</comment>
<keyword evidence="6 9" id="KW-0457">Lysine biosynthesis</keyword>
<organism evidence="11 12">
    <name type="scientific">Thermosediminibacter oceani (strain ATCC BAA-1034 / DSM 16646 / JW/IW-1228P)</name>
    <dbReference type="NCBI Taxonomy" id="555079"/>
    <lineage>
        <taxon>Bacteria</taxon>
        <taxon>Bacillati</taxon>
        <taxon>Bacillota</taxon>
        <taxon>Clostridia</taxon>
        <taxon>Thermosediminibacterales</taxon>
        <taxon>Thermosediminibacteraceae</taxon>
        <taxon>Thermosediminibacter</taxon>
    </lineage>
</organism>
<dbReference type="Pfam" id="PF01678">
    <property type="entry name" value="DAP_epimerase"/>
    <property type="match status" value="2"/>
</dbReference>
<dbReference type="InterPro" id="IPR001653">
    <property type="entry name" value="DAP_epimerase_DapF"/>
</dbReference>
<dbReference type="GO" id="GO:0008837">
    <property type="term" value="F:diaminopimelate epimerase activity"/>
    <property type="evidence" value="ECO:0007669"/>
    <property type="project" value="UniProtKB-UniRule"/>
</dbReference>
<keyword evidence="5 9" id="KW-0028">Amino-acid biosynthesis</keyword>
<feature type="binding site" evidence="9">
    <location>
        <begin position="225"/>
        <end position="226"/>
    </location>
    <ligand>
        <name>substrate</name>
    </ligand>
</feature>
<keyword evidence="12" id="KW-1185">Reference proteome</keyword>
<accession>D9S303</accession>
<feature type="active site" description="Proton acceptor" evidence="9">
    <location>
        <position position="224"/>
    </location>
</feature>
<dbReference type="GO" id="GO:0005829">
    <property type="term" value="C:cytosol"/>
    <property type="evidence" value="ECO:0007669"/>
    <property type="project" value="TreeGrafter"/>
</dbReference>
<dbReference type="FunFam" id="3.10.310.10:FF:000001">
    <property type="entry name" value="Diaminopimelate epimerase"/>
    <property type="match status" value="1"/>
</dbReference>
<feature type="binding site" evidence="9">
    <location>
        <position position="65"/>
    </location>
    <ligand>
        <name>substrate</name>
    </ligand>
</feature>
<evidence type="ECO:0000256" key="2">
    <source>
        <dbReference type="ARBA" id="ARBA00010219"/>
    </source>
</evidence>